<name>A0A8S5PFZ8_9CAUD</name>
<proteinExistence type="predicted"/>
<evidence type="ECO:0000313" key="1">
    <source>
        <dbReference type="EMBL" id="DAE06014.1"/>
    </source>
</evidence>
<organism evidence="1">
    <name type="scientific">Siphoviridae sp. ctEgn5</name>
    <dbReference type="NCBI Taxonomy" id="2825398"/>
    <lineage>
        <taxon>Viruses</taxon>
        <taxon>Duplodnaviria</taxon>
        <taxon>Heunggongvirae</taxon>
        <taxon>Uroviricota</taxon>
        <taxon>Caudoviricetes</taxon>
    </lineage>
</organism>
<reference evidence="1" key="1">
    <citation type="journal article" date="2021" name="Proc. Natl. Acad. Sci. U.S.A.">
        <title>A Catalog of Tens of Thousands of Viruses from Human Metagenomes Reveals Hidden Associations with Chronic Diseases.</title>
        <authorList>
            <person name="Tisza M.J."/>
            <person name="Buck C.B."/>
        </authorList>
    </citation>
    <scope>NUCLEOTIDE SEQUENCE</scope>
    <source>
        <strain evidence="1">CtEgn5</strain>
    </source>
</reference>
<protein>
    <submittedName>
        <fullName evidence="1">Major capsid protein</fullName>
    </submittedName>
</protein>
<accession>A0A8S5PFZ8</accession>
<sequence length="290" mass="33015">MATLNKQVWIKQILEGFYPDSSFLKYPKDLSSLVDNDAINLTEAGVDPNVLINNTTYPINTHSRVDKAIQIELDRFETENTIVRRPEVIEYAYDQLESVIRGHRAILMARTAEKAAHAYAPQEDTQYTPVIKTTGEADGTRKRLSYKDIIMLKSRFDVAEIPLEDRVLVLTPDHVTDLLLEDIKLFKNLTDLKDGKPFNFAGFSILQFSRPPRYTLKGDKYEKAAFGKETQTDKPASFAFQASEVMKADGNLYLYKREDDPEQRGTIIGFDKRFIAFTFRDKGVGAIVSD</sequence>
<dbReference type="EMBL" id="BK015424">
    <property type="protein sequence ID" value="DAE06014.1"/>
    <property type="molecule type" value="Genomic_DNA"/>
</dbReference>